<dbReference type="Gene3D" id="1.10.287.70">
    <property type="match status" value="1"/>
</dbReference>
<proteinExistence type="predicted"/>
<dbReference type="Gene3D" id="2.60.40.1400">
    <property type="entry name" value="G protein-activated inward rectifier potassium channel 1"/>
    <property type="match status" value="1"/>
</dbReference>
<evidence type="ECO:0000256" key="7">
    <source>
        <dbReference type="ARBA" id="ARBA00022989"/>
    </source>
</evidence>
<dbReference type="GO" id="GO:0005886">
    <property type="term" value="C:plasma membrane"/>
    <property type="evidence" value="ECO:0007669"/>
    <property type="project" value="TreeGrafter"/>
</dbReference>
<keyword evidence="10" id="KW-0407">Ion channel</keyword>
<feature type="transmembrane region" description="Helical" evidence="11">
    <location>
        <begin position="130"/>
        <end position="152"/>
    </location>
</feature>
<comment type="caution">
    <text evidence="14">The sequence shown here is derived from an EMBL/GenBank/DDBJ whole genome shotgun (WGS) entry which is preliminary data.</text>
</comment>
<evidence type="ECO:0000256" key="6">
    <source>
        <dbReference type="ARBA" id="ARBA00022958"/>
    </source>
</evidence>
<dbReference type="InterPro" id="IPR016449">
    <property type="entry name" value="K_chnl_inward-rec_Kir"/>
</dbReference>
<keyword evidence="7 11" id="KW-1133">Transmembrane helix</keyword>
<feature type="domain" description="Potassium channel" evidence="12">
    <location>
        <begin position="71"/>
        <end position="150"/>
    </location>
</feature>
<dbReference type="PANTHER" id="PTHR11767:SF102">
    <property type="entry name" value="INWARDLY RECTIFYING POTASSIUM CHANNEL 1, ISOFORM F"/>
    <property type="match status" value="1"/>
</dbReference>
<dbReference type="AlphaFoldDB" id="A0AAE3KSV5"/>
<sequence>MKKIDLVEKEKQREDTGFGTTATSTSARLVNNEGNFNVKKIGQSFEARVNLYHKLITMSWAKFAVISLGFYLVVNLTFGILYYLIGIENLMGVNKDHGLSDFWEAFFFSSQTLTTVGYGRVSPVGYVTNIIASVEAFLGLLSFSILTGLLYGRFSKPIPRIRYSEKAIIAPYLDINGLMIRLANEKSNQLINVEASVIFSRNETIDGVVKRKYYGLDLERSKVKFFAMSWTLVHPITEKSVLFGETMESLQASDAEMLVTVEGTNDTFADPIYSRRSFLYNEIEFGKKFLPMTVPQEDYYLLDLNKLSDTENAKLN</sequence>
<evidence type="ECO:0000313" key="15">
    <source>
        <dbReference type="Proteomes" id="UP001204144"/>
    </source>
</evidence>
<reference evidence="14 15" key="1">
    <citation type="submission" date="2018-11" db="EMBL/GenBank/DDBJ databases">
        <title>Novel bacteria species description.</title>
        <authorList>
            <person name="Han J.-H."/>
        </authorList>
    </citation>
    <scope>NUCLEOTIDE SEQUENCE [LARGE SCALE GENOMIC DNA]</scope>
    <source>
        <strain evidence="14 15">KCTC23259</strain>
    </source>
</reference>
<keyword evidence="3" id="KW-0633">Potassium transport</keyword>
<dbReference type="InterPro" id="IPR014756">
    <property type="entry name" value="Ig_E-set"/>
</dbReference>
<dbReference type="GO" id="GO:0034702">
    <property type="term" value="C:monoatomic ion channel complex"/>
    <property type="evidence" value="ECO:0007669"/>
    <property type="project" value="UniProtKB-KW"/>
</dbReference>
<dbReference type="InterPro" id="IPR013518">
    <property type="entry name" value="K_chnl_inward-rec_Kir_cyto"/>
</dbReference>
<keyword evidence="9 11" id="KW-0472">Membrane</keyword>
<feature type="transmembrane region" description="Helical" evidence="11">
    <location>
        <begin position="63"/>
        <end position="85"/>
    </location>
</feature>
<evidence type="ECO:0000256" key="2">
    <source>
        <dbReference type="ARBA" id="ARBA00022448"/>
    </source>
</evidence>
<evidence type="ECO:0000256" key="3">
    <source>
        <dbReference type="ARBA" id="ARBA00022538"/>
    </source>
</evidence>
<organism evidence="14 15">
    <name type="scientific">Lacihabitans soyangensis</name>
    <dbReference type="NCBI Taxonomy" id="869394"/>
    <lineage>
        <taxon>Bacteria</taxon>
        <taxon>Pseudomonadati</taxon>
        <taxon>Bacteroidota</taxon>
        <taxon>Cytophagia</taxon>
        <taxon>Cytophagales</taxon>
        <taxon>Leadbetterellaceae</taxon>
        <taxon>Lacihabitans</taxon>
    </lineage>
</organism>
<evidence type="ECO:0000256" key="10">
    <source>
        <dbReference type="ARBA" id="ARBA00023303"/>
    </source>
</evidence>
<keyword evidence="2" id="KW-0813">Transport</keyword>
<gene>
    <name evidence="14" type="ORF">EGI31_12360</name>
</gene>
<protein>
    <submittedName>
        <fullName evidence="14">Potassium transporter</fullName>
    </submittedName>
</protein>
<comment type="subcellular location">
    <subcellularLocation>
        <location evidence="1">Membrane</location>
        <topology evidence="1">Multi-pass membrane protein</topology>
    </subcellularLocation>
</comment>
<evidence type="ECO:0000259" key="13">
    <source>
        <dbReference type="Pfam" id="PF17655"/>
    </source>
</evidence>
<dbReference type="GO" id="GO:1990573">
    <property type="term" value="P:potassium ion import across plasma membrane"/>
    <property type="evidence" value="ECO:0007669"/>
    <property type="project" value="TreeGrafter"/>
</dbReference>
<dbReference type="Proteomes" id="UP001204144">
    <property type="component" value="Unassembled WGS sequence"/>
</dbReference>
<evidence type="ECO:0000259" key="12">
    <source>
        <dbReference type="Pfam" id="PF07885"/>
    </source>
</evidence>
<feature type="domain" description="Inward rectifier potassium channel C-terminal" evidence="13">
    <location>
        <begin position="161"/>
        <end position="312"/>
    </location>
</feature>
<dbReference type="RefSeq" id="WP_255037517.1">
    <property type="nucleotide sequence ID" value="NZ_RJUF01000038.1"/>
</dbReference>
<keyword evidence="4 11" id="KW-0812">Transmembrane</keyword>
<keyword evidence="15" id="KW-1185">Reference proteome</keyword>
<dbReference type="GO" id="GO:0034765">
    <property type="term" value="P:regulation of monoatomic ion transmembrane transport"/>
    <property type="evidence" value="ECO:0007669"/>
    <property type="project" value="TreeGrafter"/>
</dbReference>
<keyword evidence="8" id="KW-0406">Ion transport</keyword>
<dbReference type="InterPro" id="IPR013099">
    <property type="entry name" value="K_chnl_dom"/>
</dbReference>
<dbReference type="SUPFAM" id="SSF81296">
    <property type="entry name" value="E set domains"/>
    <property type="match status" value="1"/>
</dbReference>
<dbReference type="PANTHER" id="PTHR11767">
    <property type="entry name" value="INWARD RECTIFIER POTASSIUM CHANNEL"/>
    <property type="match status" value="1"/>
</dbReference>
<name>A0AAE3KSV5_9BACT</name>
<evidence type="ECO:0000256" key="8">
    <source>
        <dbReference type="ARBA" id="ARBA00023065"/>
    </source>
</evidence>
<evidence type="ECO:0000256" key="9">
    <source>
        <dbReference type="ARBA" id="ARBA00023136"/>
    </source>
</evidence>
<evidence type="ECO:0000256" key="1">
    <source>
        <dbReference type="ARBA" id="ARBA00004141"/>
    </source>
</evidence>
<evidence type="ECO:0000256" key="11">
    <source>
        <dbReference type="SAM" id="Phobius"/>
    </source>
</evidence>
<keyword evidence="5" id="KW-0851">Voltage-gated channel</keyword>
<dbReference type="EMBL" id="RJUF01000038">
    <property type="protein sequence ID" value="MCP9763747.1"/>
    <property type="molecule type" value="Genomic_DNA"/>
</dbReference>
<dbReference type="InterPro" id="IPR041647">
    <property type="entry name" value="IRK_C"/>
</dbReference>
<keyword evidence="6" id="KW-0630">Potassium</keyword>
<evidence type="ECO:0000313" key="14">
    <source>
        <dbReference type="EMBL" id="MCP9763747.1"/>
    </source>
</evidence>
<dbReference type="GO" id="GO:0005242">
    <property type="term" value="F:inward rectifier potassium channel activity"/>
    <property type="evidence" value="ECO:0007669"/>
    <property type="project" value="InterPro"/>
</dbReference>
<evidence type="ECO:0000256" key="5">
    <source>
        <dbReference type="ARBA" id="ARBA00022882"/>
    </source>
</evidence>
<dbReference type="Pfam" id="PF17655">
    <property type="entry name" value="IRK_C"/>
    <property type="match status" value="1"/>
</dbReference>
<dbReference type="Pfam" id="PF07885">
    <property type="entry name" value="Ion_trans_2"/>
    <property type="match status" value="1"/>
</dbReference>
<accession>A0AAE3KSV5</accession>
<dbReference type="SUPFAM" id="SSF81324">
    <property type="entry name" value="Voltage-gated potassium channels"/>
    <property type="match status" value="1"/>
</dbReference>
<dbReference type="PRINTS" id="PR01320">
    <property type="entry name" value="KIRCHANNEL"/>
</dbReference>
<evidence type="ECO:0000256" key="4">
    <source>
        <dbReference type="ARBA" id="ARBA00022692"/>
    </source>
</evidence>